<dbReference type="Gene3D" id="2.40.170.20">
    <property type="entry name" value="TonB-dependent receptor, beta-barrel domain"/>
    <property type="match status" value="1"/>
</dbReference>
<dbReference type="Gene3D" id="2.170.130.10">
    <property type="entry name" value="TonB-dependent receptor, plug domain"/>
    <property type="match status" value="1"/>
</dbReference>
<feature type="signal peptide" evidence="8">
    <location>
        <begin position="1"/>
        <end position="19"/>
    </location>
</feature>
<keyword evidence="11" id="KW-1185">Reference proteome</keyword>
<sequence length="1034" mass="114154">MKFTCLLVLLALFNGTVHAQTRSITGSVLDDASDEPVAGVTIRVKGGPQSAVTDAKGSFTLNVPTTGGELEYSHVGYEVGSVAIPAEGPLIIRTKKLNVSMDDVVVIGYGTQKRSQLTGAVANIKGEEIQDVPAPNIAGALRGRIAGLSVSQASGRPGAGITLNIRNSATSAEAERLGVTDEPLYIIDGITVTKDAFDNIDPSMVEDITVLKDAGSAAIYGASGANGVVLLTTKRGRAGKPRFSYNGYIGISDATRLPDMMSSYELAKALNDNNRVGYAQASDYYSDSVLNYLKTLPDGTWLDALWKPSQMNRHNLSISGGSENVTYFVGGNYQNENGNYAGIKQDKFGFRAGVVATIVKGLKADVNFNVDHRIRYSGNPTANEDQQFIERLAQVPEWVPYQIDGQYLNFGGDNPFGSIGSGYYRESKSASYRINTALTYDFSGVLKGLTARFQISQSSGSDGTTTYQPPYTLYNYTGIGPRNAIPTQITEPIIVNQGNNSLYEPGLSRSNSYQGFFTLQYKKTIANNHNLTVLGGAEQSESNSESVGVRWLTQILPGLDDFWAFDQSTTSPSRGITVGVKRSFFGRLNYDYMGKYSLEGVIRADASSNFALGKVWGVFPSIGAGWVVSRENFFKDNITFINFLKLRASYGIVGNSSIDAWLWKERFRADVSGYLYGNSLQGGLNPERIPNPDISWESKRTFNAGLEMAMWRDKITLGIDVFQNRGYDMFDKGADASFPAFAGFAAPVVNYMERYNWGTEFTIGYKANLAKDLRLNVSTNFGFGNSVTTRMLYDPFKLFETTPEDWQVGFGTDPRRYTSGNWGYRVKGIFRTQEQLDAFMAENPNYLIDNQAPQLGWMYFDDANGDGVITERDKVLMFDRIDPKLVLNTQLGLTYKSIQLRVNIIGRFGGKEFVDSKAREMAGNASNLPAFMTDRWSPENPNGRFPRFDSRLFNQDADIWAVDGTMIRVNDMTLSYTLPKAFLSRIRMSDASLLLTGNNLWVLKNPLKYKDPYQNYIFDYPTIRTISVGLRLGL</sequence>
<organism evidence="10 11">
    <name type="scientific">Niabella yanshanensis</name>
    <dbReference type="NCBI Taxonomy" id="577386"/>
    <lineage>
        <taxon>Bacteria</taxon>
        <taxon>Pseudomonadati</taxon>
        <taxon>Bacteroidota</taxon>
        <taxon>Chitinophagia</taxon>
        <taxon>Chitinophagales</taxon>
        <taxon>Chitinophagaceae</taxon>
        <taxon>Niabella</taxon>
    </lineage>
</organism>
<dbReference type="Proteomes" id="UP001325680">
    <property type="component" value="Chromosome"/>
</dbReference>
<dbReference type="RefSeq" id="WP_211316541.1">
    <property type="nucleotide sequence ID" value="NZ_CP139960.1"/>
</dbReference>
<keyword evidence="8" id="KW-0732">Signal</keyword>
<keyword evidence="5 7" id="KW-0472">Membrane</keyword>
<evidence type="ECO:0000256" key="3">
    <source>
        <dbReference type="ARBA" id="ARBA00022452"/>
    </source>
</evidence>
<comment type="similarity">
    <text evidence="7">Belongs to the TonB-dependent receptor family.</text>
</comment>
<dbReference type="Gene3D" id="2.60.40.1120">
    <property type="entry name" value="Carboxypeptidase-like, regulatory domain"/>
    <property type="match status" value="1"/>
</dbReference>
<keyword evidence="4 7" id="KW-0812">Transmembrane</keyword>
<evidence type="ECO:0000256" key="4">
    <source>
        <dbReference type="ARBA" id="ARBA00022692"/>
    </source>
</evidence>
<dbReference type="InterPro" id="IPR039426">
    <property type="entry name" value="TonB-dep_rcpt-like"/>
</dbReference>
<evidence type="ECO:0000256" key="5">
    <source>
        <dbReference type="ARBA" id="ARBA00023136"/>
    </source>
</evidence>
<dbReference type="Pfam" id="PF13715">
    <property type="entry name" value="CarbopepD_reg_2"/>
    <property type="match status" value="1"/>
</dbReference>
<evidence type="ECO:0000256" key="1">
    <source>
        <dbReference type="ARBA" id="ARBA00004571"/>
    </source>
</evidence>
<gene>
    <name evidence="10" type="ORF">U0035_03755</name>
</gene>
<evidence type="ECO:0000256" key="7">
    <source>
        <dbReference type="PROSITE-ProRule" id="PRU01360"/>
    </source>
</evidence>
<accession>A0ABZ0WBB4</accession>
<keyword evidence="6 7" id="KW-0998">Cell outer membrane</keyword>
<dbReference type="PROSITE" id="PS52016">
    <property type="entry name" value="TONB_DEPENDENT_REC_3"/>
    <property type="match status" value="1"/>
</dbReference>
<keyword evidence="3 7" id="KW-1134">Transmembrane beta strand</keyword>
<dbReference type="InterPro" id="IPR023997">
    <property type="entry name" value="TonB-dep_OMP_SusC/RagA_CS"/>
</dbReference>
<dbReference type="NCBIfam" id="TIGR04057">
    <property type="entry name" value="SusC_RagA_signa"/>
    <property type="match status" value="1"/>
</dbReference>
<protein>
    <submittedName>
        <fullName evidence="10">SusC/RagA family TonB-linked outer membrane protein</fullName>
    </submittedName>
</protein>
<evidence type="ECO:0000256" key="2">
    <source>
        <dbReference type="ARBA" id="ARBA00022448"/>
    </source>
</evidence>
<dbReference type="SUPFAM" id="SSF49464">
    <property type="entry name" value="Carboxypeptidase regulatory domain-like"/>
    <property type="match status" value="1"/>
</dbReference>
<feature type="domain" description="TonB-dependent receptor plug" evidence="9">
    <location>
        <begin position="115"/>
        <end position="228"/>
    </location>
</feature>
<dbReference type="InterPro" id="IPR037066">
    <property type="entry name" value="Plug_dom_sf"/>
</dbReference>
<dbReference type="InterPro" id="IPR012910">
    <property type="entry name" value="Plug_dom"/>
</dbReference>
<comment type="subcellular location">
    <subcellularLocation>
        <location evidence="1 7">Cell outer membrane</location>
        <topology evidence="1 7">Multi-pass membrane protein</topology>
    </subcellularLocation>
</comment>
<dbReference type="InterPro" id="IPR036942">
    <property type="entry name" value="Beta-barrel_TonB_sf"/>
</dbReference>
<dbReference type="NCBIfam" id="TIGR04056">
    <property type="entry name" value="OMP_RagA_SusC"/>
    <property type="match status" value="1"/>
</dbReference>
<dbReference type="EMBL" id="CP139960">
    <property type="protein sequence ID" value="WQD39265.1"/>
    <property type="molecule type" value="Genomic_DNA"/>
</dbReference>
<feature type="chain" id="PRO_5047235535" evidence="8">
    <location>
        <begin position="20"/>
        <end position="1034"/>
    </location>
</feature>
<dbReference type="Pfam" id="PF07715">
    <property type="entry name" value="Plug"/>
    <property type="match status" value="1"/>
</dbReference>
<dbReference type="InterPro" id="IPR008969">
    <property type="entry name" value="CarboxyPept-like_regulatory"/>
</dbReference>
<evidence type="ECO:0000256" key="8">
    <source>
        <dbReference type="SAM" id="SignalP"/>
    </source>
</evidence>
<evidence type="ECO:0000259" key="9">
    <source>
        <dbReference type="Pfam" id="PF07715"/>
    </source>
</evidence>
<keyword evidence="2 7" id="KW-0813">Transport</keyword>
<reference evidence="10 11" key="1">
    <citation type="submission" date="2023-12" db="EMBL/GenBank/DDBJ databases">
        <title>Genome sequencing and assembly of bacterial species from a model synthetic community.</title>
        <authorList>
            <person name="Hogle S.L."/>
        </authorList>
    </citation>
    <scope>NUCLEOTIDE SEQUENCE [LARGE SCALE GENOMIC DNA]</scope>
    <source>
        <strain evidence="10 11">HAMBI_3031</strain>
    </source>
</reference>
<proteinExistence type="inferred from homology"/>
<dbReference type="SUPFAM" id="SSF56935">
    <property type="entry name" value="Porins"/>
    <property type="match status" value="1"/>
</dbReference>
<evidence type="ECO:0000256" key="6">
    <source>
        <dbReference type="ARBA" id="ARBA00023237"/>
    </source>
</evidence>
<evidence type="ECO:0000313" key="11">
    <source>
        <dbReference type="Proteomes" id="UP001325680"/>
    </source>
</evidence>
<evidence type="ECO:0000313" key="10">
    <source>
        <dbReference type="EMBL" id="WQD39265.1"/>
    </source>
</evidence>
<name>A0ABZ0WBB4_9BACT</name>
<dbReference type="InterPro" id="IPR023996">
    <property type="entry name" value="TonB-dep_OMP_SusC/RagA"/>
</dbReference>